<keyword evidence="3" id="KW-1185">Reference proteome</keyword>
<proteinExistence type="predicted"/>
<gene>
    <name evidence="2" type="ORF">SAMN05660703_2239</name>
</gene>
<dbReference type="OrthoDB" id="1274006at2"/>
<feature type="chain" id="PRO_5013162105" evidence="1">
    <location>
        <begin position="19"/>
        <end position="273"/>
    </location>
</feature>
<evidence type="ECO:0000313" key="3">
    <source>
        <dbReference type="Proteomes" id="UP000192360"/>
    </source>
</evidence>
<keyword evidence="1" id="KW-0732">Signal</keyword>
<reference evidence="2 3" key="1">
    <citation type="submission" date="2017-04" db="EMBL/GenBank/DDBJ databases">
        <authorList>
            <person name="Afonso C.L."/>
            <person name="Miller P.J."/>
            <person name="Scott M.A."/>
            <person name="Spackman E."/>
            <person name="Goraichik I."/>
            <person name="Dimitrov K.M."/>
            <person name="Suarez D.L."/>
            <person name="Swayne D.E."/>
        </authorList>
    </citation>
    <scope>NUCLEOTIDE SEQUENCE [LARGE SCALE GENOMIC DNA]</scope>
    <source>
        <strain evidence="2 3">DSM 21164</strain>
    </source>
</reference>
<dbReference type="Proteomes" id="UP000192360">
    <property type="component" value="Unassembled WGS sequence"/>
</dbReference>
<name>A0A1W2AUK5_9FLAO</name>
<evidence type="ECO:0000256" key="1">
    <source>
        <dbReference type="SAM" id="SignalP"/>
    </source>
</evidence>
<dbReference type="RefSeq" id="WP_084061566.1">
    <property type="nucleotide sequence ID" value="NZ_FWXO01000003.1"/>
</dbReference>
<dbReference type="AlphaFoldDB" id="A0A1W2AUK5"/>
<feature type="signal peptide" evidence="1">
    <location>
        <begin position="1"/>
        <end position="18"/>
    </location>
</feature>
<evidence type="ECO:0000313" key="2">
    <source>
        <dbReference type="EMBL" id="SMC64376.1"/>
    </source>
</evidence>
<accession>A0A1W2AUK5</accession>
<dbReference type="EMBL" id="FWXO01000003">
    <property type="protein sequence ID" value="SMC64376.1"/>
    <property type="molecule type" value="Genomic_DNA"/>
</dbReference>
<organism evidence="2 3">
    <name type="scientific">Cellulophaga tyrosinoxydans</name>
    <dbReference type="NCBI Taxonomy" id="504486"/>
    <lineage>
        <taxon>Bacteria</taxon>
        <taxon>Pseudomonadati</taxon>
        <taxon>Bacteroidota</taxon>
        <taxon>Flavobacteriia</taxon>
        <taxon>Flavobacteriales</taxon>
        <taxon>Flavobacteriaceae</taxon>
        <taxon>Cellulophaga</taxon>
    </lineage>
</organism>
<protein>
    <submittedName>
        <fullName evidence="2">Uncharacterized protein</fullName>
    </submittedName>
</protein>
<dbReference type="STRING" id="504486.SAMN05660703_2239"/>
<sequence>MRKLSSILLLLFCSFIYAQQEINQYKYIIVPVQFEAFKSPNQYKTSTLIKFLLSEKGMNVVYSDKLPSEIKSNRCLAVVAELVDDSNMFTTKATVVFKDCNSVEIYRTKEGTSKLKEFNASYAEAINDALSSFSTFDYAYNGSSKVSIETVSPVDIVEQAEVKSEAPIKTKDIVTVQEPKLNEVTQVNTTVTTIQKESTTVSHLYAQGITNGYQLVDSTPKIVMKLYKTSQPNIFIGEKENGVSGLLYSVNGAWYFEYYAGEELKKESLNIKF</sequence>